<keyword evidence="4" id="KW-0175">Coiled coil</keyword>
<protein>
    <recommendedName>
        <fullName evidence="10">Phototropic-responsive NPH3 family protein</fullName>
    </recommendedName>
</protein>
<dbReference type="InterPro" id="IPR000210">
    <property type="entry name" value="BTB/POZ_dom"/>
</dbReference>
<dbReference type="Proteomes" id="UP001141806">
    <property type="component" value="Unassembled WGS sequence"/>
</dbReference>
<evidence type="ECO:0000256" key="4">
    <source>
        <dbReference type="SAM" id="Coils"/>
    </source>
</evidence>
<feature type="region of interest" description="Disordered" evidence="5">
    <location>
        <begin position="48"/>
        <end position="69"/>
    </location>
</feature>
<comment type="pathway">
    <text evidence="1">Protein modification; protein ubiquitination.</text>
</comment>
<evidence type="ECO:0008006" key="10">
    <source>
        <dbReference type="Google" id="ProtNLM"/>
    </source>
</evidence>
<gene>
    <name evidence="8" type="ORF">NE237_028566</name>
</gene>
<dbReference type="InterPro" id="IPR043454">
    <property type="entry name" value="NPH3/RPT2-like"/>
</dbReference>
<organism evidence="8 9">
    <name type="scientific">Protea cynaroides</name>
    <dbReference type="NCBI Taxonomy" id="273540"/>
    <lineage>
        <taxon>Eukaryota</taxon>
        <taxon>Viridiplantae</taxon>
        <taxon>Streptophyta</taxon>
        <taxon>Embryophyta</taxon>
        <taxon>Tracheophyta</taxon>
        <taxon>Spermatophyta</taxon>
        <taxon>Magnoliopsida</taxon>
        <taxon>Proteales</taxon>
        <taxon>Proteaceae</taxon>
        <taxon>Protea</taxon>
    </lineage>
</organism>
<evidence type="ECO:0000256" key="3">
    <source>
        <dbReference type="PROSITE-ProRule" id="PRU00982"/>
    </source>
</evidence>
<feature type="domain" description="BTB" evidence="6">
    <location>
        <begin position="75"/>
        <end position="143"/>
    </location>
</feature>
<evidence type="ECO:0000313" key="9">
    <source>
        <dbReference type="Proteomes" id="UP001141806"/>
    </source>
</evidence>
<keyword evidence="2" id="KW-0833">Ubl conjugation pathway</keyword>
<dbReference type="PROSITE" id="PS51649">
    <property type="entry name" value="NPH3"/>
    <property type="match status" value="1"/>
</dbReference>
<evidence type="ECO:0000256" key="1">
    <source>
        <dbReference type="ARBA" id="ARBA00004906"/>
    </source>
</evidence>
<dbReference type="Gene3D" id="3.30.710.10">
    <property type="entry name" value="Potassium Channel Kv1.1, Chain A"/>
    <property type="match status" value="1"/>
</dbReference>
<feature type="domain" description="NPH3" evidence="7">
    <location>
        <begin position="255"/>
        <end position="519"/>
    </location>
</feature>
<evidence type="ECO:0000256" key="5">
    <source>
        <dbReference type="SAM" id="MobiDB-lite"/>
    </source>
</evidence>
<dbReference type="SUPFAM" id="SSF54695">
    <property type="entry name" value="POZ domain"/>
    <property type="match status" value="1"/>
</dbReference>
<comment type="similarity">
    <text evidence="3">Belongs to the NPH3 family.</text>
</comment>
<sequence length="629" mass="72007">MSSNYWFEGAFSQMVRLETGQLQCPTRGISLLVGLFVVLSLSLPHCKSKTTNHRRSKTSKMARESSGNLVSTSPLDIHLHIHGMNFRLNRELVVAKSAKLAVLLKEGQHEEKPSLSLPDIPGDSKTFELVARFFYGYDLNLSASNIVPLVCLAYYLEMTEAQSPNNLLKKSLAFFQQRVLPSWNESIKAFITTEHVLKQASIVGLIDAFLDSITNKVLTDPHLLGEPIQHPIQNDIDGDSNNGQRSISRRLFVPDCQSEDLNTLPLCLYELIMFFMIQRGVRSEFIAGSLFRYAKKWAFTGSEEAGVVMYMKMVPQREVIEVVQKLLPDKRSLIPCKSLLEMLKTAVTLQASSDCINGFELRIGKQLDEATVEDLLIPCQSYAREMRYDMESVKRILKNFYRSYTSKEDPSRLITVAVLMEGFLREVAGDIDMQKDTFILLAEMSVAASHGTQQNSDGIYRAIDIYLEKHGYLTESEREEVCKMLDIHKMSAVAREHAAKNQRLPLRVVVQVLFVEQLQLRDVISNEMKDLEERWGKEEEKVVVVGDGEEEVRIEMEEMDGRVMELEEECYRMRREIEMGGRCPALKKDKEKLWKQFKRVLSCKSSIHDYDCHVKKKKSRYPREDDSTL</sequence>
<feature type="compositionally biased region" description="Basic residues" evidence="5">
    <location>
        <begin position="48"/>
        <end position="60"/>
    </location>
</feature>
<evidence type="ECO:0000256" key="2">
    <source>
        <dbReference type="ARBA" id="ARBA00022786"/>
    </source>
</evidence>
<proteinExistence type="inferred from homology"/>
<dbReference type="OrthoDB" id="1878376at2759"/>
<feature type="coiled-coil region" evidence="4">
    <location>
        <begin position="549"/>
        <end position="576"/>
    </location>
</feature>
<reference evidence="8" key="1">
    <citation type="journal article" date="2023" name="Plant J.">
        <title>The genome of the king protea, Protea cynaroides.</title>
        <authorList>
            <person name="Chang J."/>
            <person name="Duong T.A."/>
            <person name="Schoeman C."/>
            <person name="Ma X."/>
            <person name="Roodt D."/>
            <person name="Barker N."/>
            <person name="Li Z."/>
            <person name="Van de Peer Y."/>
            <person name="Mizrachi E."/>
        </authorList>
    </citation>
    <scope>NUCLEOTIDE SEQUENCE</scope>
    <source>
        <tissue evidence="8">Young leaves</tissue>
    </source>
</reference>
<name>A0A9Q0GQI0_9MAGN</name>
<evidence type="ECO:0000259" key="6">
    <source>
        <dbReference type="PROSITE" id="PS50097"/>
    </source>
</evidence>
<dbReference type="InterPro" id="IPR011333">
    <property type="entry name" value="SKP1/BTB/POZ_sf"/>
</dbReference>
<dbReference type="EMBL" id="JAMYWD010000012">
    <property type="protein sequence ID" value="KAJ4951734.1"/>
    <property type="molecule type" value="Genomic_DNA"/>
</dbReference>
<evidence type="ECO:0000259" key="7">
    <source>
        <dbReference type="PROSITE" id="PS51649"/>
    </source>
</evidence>
<evidence type="ECO:0000313" key="8">
    <source>
        <dbReference type="EMBL" id="KAJ4951734.1"/>
    </source>
</evidence>
<keyword evidence="9" id="KW-1185">Reference proteome</keyword>
<accession>A0A9Q0GQI0</accession>
<dbReference type="PANTHER" id="PTHR32370">
    <property type="entry name" value="OS12G0117600 PROTEIN"/>
    <property type="match status" value="1"/>
</dbReference>
<comment type="caution">
    <text evidence="8">The sequence shown here is derived from an EMBL/GenBank/DDBJ whole genome shotgun (WGS) entry which is preliminary data.</text>
</comment>
<dbReference type="InterPro" id="IPR027356">
    <property type="entry name" value="NPH3_dom"/>
</dbReference>
<dbReference type="PROSITE" id="PS50097">
    <property type="entry name" value="BTB"/>
    <property type="match status" value="1"/>
</dbReference>
<dbReference type="AlphaFoldDB" id="A0A9Q0GQI0"/>
<dbReference type="Pfam" id="PF03000">
    <property type="entry name" value="NPH3"/>
    <property type="match status" value="1"/>
</dbReference>